<dbReference type="EMBL" id="AZBU02000001">
    <property type="protein sequence ID" value="TMS32277.1"/>
    <property type="molecule type" value="Genomic_DNA"/>
</dbReference>
<reference evidence="2 3" key="1">
    <citation type="journal article" date="2015" name="Genome Biol.">
        <title>Comparative genomics of Steinernema reveals deeply conserved gene regulatory networks.</title>
        <authorList>
            <person name="Dillman A.R."/>
            <person name="Macchietto M."/>
            <person name="Porter C.F."/>
            <person name="Rogers A."/>
            <person name="Williams B."/>
            <person name="Antoshechkin I."/>
            <person name="Lee M.M."/>
            <person name="Goodwin Z."/>
            <person name="Lu X."/>
            <person name="Lewis E.E."/>
            <person name="Goodrich-Blair H."/>
            <person name="Stock S.P."/>
            <person name="Adams B.J."/>
            <person name="Sternberg P.W."/>
            <person name="Mortazavi A."/>
        </authorList>
    </citation>
    <scope>NUCLEOTIDE SEQUENCE [LARGE SCALE GENOMIC DNA]</scope>
    <source>
        <strain evidence="2 3">ALL</strain>
    </source>
</reference>
<feature type="compositionally biased region" description="Low complexity" evidence="1">
    <location>
        <begin position="205"/>
        <end position="242"/>
    </location>
</feature>
<sequence length="384" mass="42191">MPILARIFGSFVCPHITPRPAEGKQPRRYNVECTDYPDEGQLICPESREATAVNAALCARVRQGYNPFEDPENFRYYVNPKHLNFLEDQVMRGVNIKRYIAMNRHNVVVMKKILKQDEKLERERQTELDQQEFKRRAVEVRRIYDAQQAERLAAGGAEAVQDDPNVEVAGAARANAAEEAARLAAQRSSPTPADPAPRVASGQHSGQRARSSRGSRPSSSAPVSTPSVNSSASSASTYPRSPNGVAQEHPVMPYGHPPYPPPPPYGHPPLGYPPYGYATPHPGYSPYSPPIAHEHPPSPVGYPLYGYPPYPSTPYGYPSYPYPPFFPYGPPHSVQATAQISPVASQSSPQQPPIEYSLPSHNNAEPRPSNAPVSAKKRRIATSS</sequence>
<keyword evidence="3" id="KW-1185">Reference proteome</keyword>
<feature type="compositionally biased region" description="Low complexity" evidence="1">
    <location>
        <begin position="177"/>
        <end position="187"/>
    </location>
</feature>
<gene>
    <name evidence="2" type="ORF">L596_000142</name>
</gene>
<feature type="compositionally biased region" description="Basic residues" evidence="1">
    <location>
        <begin position="375"/>
        <end position="384"/>
    </location>
</feature>
<feature type="region of interest" description="Disordered" evidence="1">
    <location>
        <begin position="337"/>
        <end position="384"/>
    </location>
</feature>
<dbReference type="EMBL" id="CM016762">
    <property type="protein sequence ID" value="TMS32277.1"/>
    <property type="molecule type" value="Genomic_DNA"/>
</dbReference>
<evidence type="ECO:0000313" key="3">
    <source>
        <dbReference type="Proteomes" id="UP000298663"/>
    </source>
</evidence>
<proteinExistence type="predicted"/>
<comment type="caution">
    <text evidence="2">The sequence shown here is derived from an EMBL/GenBank/DDBJ whole genome shotgun (WGS) entry which is preliminary data.</text>
</comment>
<accession>A0A4U8UJE5</accession>
<reference evidence="2 3" key="2">
    <citation type="journal article" date="2019" name="G3 (Bethesda)">
        <title>Hybrid Assembly of the Genome of the Entomopathogenic Nematode Steinernema carpocapsae Identifies the X-Chromosome.</title>
        <authorList>
            <person name="Serra L."/>
            <person name="Macchietto M."/>
            <person name="Macias-Munoz A."/>
            <person name="McGill C.J."/>
            <person name="Rodriguez I.M."/>
            <person name="Rodriguez B."/>
            <person name="Murad R."/>
            <person name="Mortazavi A."/>
        </authorList>
    </citation>
    <scope>NUCLEOTIDE SEQUENCE [LARGE SCALE GENOMIC DNA]</scope>
    <source>
        <strain evidence="2 3">ALL</strain>
    </source>
</reference>
<feature type="compositionally biased region" description="Pro residues" evidence="1">
    <location>
        <begin position="255"/>
        <end position="272"/>
    </location>
</feature>
<evidence type="ECO:0000256" key="1">
    <source>
        <dbReference type="SAM" id="MobiDB-lite"/>
    </source>
</evidence>
<evidence type="ECO:0000313" key="2">
    <source>
        <dbReference type="EMBL" id="TMS32277.1"/>
    </source>
</evidence>
<feature type="compositionally biased region" description="Low complexity" evidence="1">
    <location>
        <begin position="338"/>
        <end position="349"/>
    </location>
</feature>
<dbReference type="AlphaFoldDB" id="A0A4U8UJE5"/>
<name>A0A4U8UJE5_STECR</name>
<protein>
    <submittedName>
        <fullName evidence="2">Uncharacterized protein</fullName>
    </submittedName>
</protein>
<organism evidence="2 3">
    <name type="scientific">Steinernema carpocapsae</name>
    <name type="common">Entomopathogenic nematode</name>
    <dbReference type="NCBI Taxonomy" id="34508"/>
    <lineage>
        <taxon>Eukaryota</taxon>
        <taxon>Metazoa</taxon>
        <taxon>Ecdysozoa</taxon>
        <taxon>Nematoda</taxon>
        <taxon>Chromadorea</taxon>
        <taxon>Rhabditida</taxon>
        <taxon>Tylenchina</taxon>
        <taxon>Panagrolaimomorpha</taxon>
        <taxon>Strongyloidoidea</taxon>
        <taxon>Steinernematidae</taxon>
        <taxon>Steinernema</taxon>
    </lineage>
</organism>
<dbReference type="Proteomes" id="UP000298663">
    <property type="component" value="Chromosome X"/>
</dbReference>
<feature type="region of interest" description="Disordered" evidence="1">
    <location>
        <begin position="177"/>
        <end position="272"/>
    </location>
</feature>